<feature type="domain" description="Peptidoglycan binding" evidence="2">
    <location>
        <begin position="117"/>
        <end position="183"/>
    </location>
</feature>
<dbReference type="InterPro" id="IPR018537">
    <property type="entry name" value="Peptidoglycan-bd_3"/>
</dbReference>
<feature type="domain" description="TtsA-like Glycoside hydrolase family 108" evidence="1">
    <location>
        <begin position="20"/>
        <end position="113"/>
    </location>
</feature>
<organism evidence="3 4">
    <name type="scientific">Campylobacter curvus (strain 525.92)</name>
    <dbReference type="NCBI Taxonomy" id="360105"/>
    <lineage>
        <taxon>Bacteria</taxon>
        <taxon>Pseudomonadati</taxon>
        <taxon>Campylobacterota</taxon>
        <taxon>Epsilonproteobacteria</taxon>
        <taxon>Campylobacterales</taxon>
        <taxon>Campylobacteraceae</taxon>
        <taxon>Campylobacter</taxon>
    </lineage>
</organism>
<protein>
    <submittedName>
        <fullName evidence="3">Uncharacterized protein</fullName>
    </submittedName>
</protein>
<dbReference type="Gene3D" id="1.20.141.10">
    <property type="entry name" value="Chitosanase, subunit A, domain 1"/>
    <property type="match status" value="1"/>
</dbReference>
<dbReference type="HOGENOM" id="CLU_082693_1_2_7"/>
<sequence length="185" mass="21986">MADFKRSMQILRDLEFSKPGKCLHKNKTENGLTYWGIYEGAHPDWKEWFYIRDVLKEQNFDKEKASAILYADERLTNEVYKFYKREFWDKMRGDEIASQHTADEIFIFGVNAGINKAVKLAQRIISTKEDGIMGQISLRALNEYDEAKFDKLYDIEEQKYYNAIMESNPKLRIYARGWKRRAEVV</sequence>
<keyword evidence="4" id="KW-1185">Reference proteome</keyword>
<dbReference type="EMBL" id="CP000767">
    <property type="protein sequence ID" value="EAU00340.1"/>
    <property type="molecule type" value="Genomic_DNA"/>
</dbReference>
<dbReference type="AlphaFoldDB" id="A7H0S9"/>
<dbReference type="STRING" id="360105.CCV52592_0018"/>
<dbReference type="OrthoDB" id="5359795at2"/>
<dbReference type="InterPro" id="IPR008565">
    <property type="entry name" value="TtsA-like_GH18_dom"/>
</dbReference>
<dbReference type="KEGG" id="ccv:CCV52592_0018"/>
<evidence type="ECO:0000259" key="2">
    <source>
        <dbReference type="Pfam" id="PF09374"/>
    </source>
</evidence>
<dbReference type="Proteomes" id="UP000006380">
    <property type="component" value="Chromosome"/>
</dbReference>
<gene>
    <name evidence="3" type="ORF">CCV52592_0018</name>
</gene>
<reference evidence="3" key="1">
    <citation type="submission" date="2016-07" db="EMBL/GenBank/DDBJ databases">
        <title>Comparative genomics of the Campylobacter concisus group.</title>
        <authorList>
            <person name="Miller W.G."/>
            <person name="Yee E."/>
            <person name="Chapman M.H."/>
            <person name="Huynh S."/>
            <person name="Bono J.L."/>
            <person name="On S.L.W."/>
            <person name="StLeger J."/>
            <person name="Foster G."/>
            <person name="Parker C.T."/>
        </authorList>
    </citation>
    <scope>NUCLEOTIDE SEQUENCE</scope>
    <source>
        <strain evidence="3">525.92</strain>
    </source>
</reference>
<accession>A7H0S9</accession>
<dbReference type="RefSeq" id="WP_011992792.1">
    <property type="nucleotide sequence ID" value="NC_009715.2"/>
</dbReference>
<proteinExistence type="predicted"/>
<dbReference type="SUPFAM" id="SSF53955">
    <property type="entry name" value="Lysozyme-like"/>
    <property type="match status" value="1"/>
</dbReference>
<name>A7H0S9_CAMC5</name>
<evidence type="ECO:0000313" key="3">
    <source>
        <dbReference type="EMBL" id="EAU00340.1"/>
    </source>
</evidence>
<evidence type="ECO:0000259" key="1">
    <source>
        <dbReference type="Pfam" id="PF05838"/>
    </source>
</evidence>
<evidence type="ECO:0000313" key="4">
    <source>
        <dbReference type="Proteomes" id="UP000006380"/>
    </source>
</evidence>
<dbReference type="Pfam" id="PF05838">
    <property type="entry name" value="Glyco_hydro_108"/>
    <property type="match status" value="1"/>
</dbReference>
<dbReference type="Pfam" id="PF09374">
    <property type="entry name" value="PG_binding_3"/>
    <property type="match status" value="1"/>
</dbReference>
<dbReference type="InterPro" id="IPR023346">
    <property type="entry name" value="Lysozyme-like_dom_sf"/>
</dbReference>